<dbReference type="PROSITE" id="PS50943">
    <property type="entry name" value="HTH_CROC1"/>
    <property type="match status" value="1"/>
</dbReference>
<dbReference type="CDD" id="cd00093">
    <property type="entry name" value="HTH_XRE"/>
    <property type="match status" value="1"/>
</dbReference>
<dbReference type="Gene3D" id="1.25.40.10">
    <property type="entry name" value="Tetratricopeptide repeat domain"/>
    <property type="match status" value="1"/>
</dbReference>
<dbReference type="SUPFAM" id="SSF47413">
    <property type="entry name" value="lambda repressor-like DNA-binding domains"/>
    <property type="match status" value="1"/>
</dbReference>
<organism evidence="2 3">
    <name type="scientific">Petrocella atlantisensis</name>
    <dbReference type="NCBI Taxonomy" id="2173034"/>
    <lineage>
        <taxon>Bacteria</taxon>
        <taxon>Bacillati</taxon>
        <taxon>Bacillota</taxon>
        <taxon>Clostridia</taxon>
        <taxon>Lachnospirales</taxon>
        <taxon>Vallitaleaceae</taxon>
        <taxon>Petrocella</taxon>
    </lineage>
</organism>
<dbReference type="GO" id="GO:0003677">
    <property type="term" value="F:DNA binding"/>
    <property type="evidence" value="ECO:0007669"/>
    <property type="project" value="InterPro"/>
</dbReference>
<accession>A0A3P7P0J3</accession>
<dbReference type="KEGG" id="cbar:PATL70BA_2810"/>
<evidence type="ECO:0000313" key="2">
    <source>
        <dbReference type="EMBL" id="VDN48715.1"/>
    </source>
</evidence>
<dbReference type="EMBL" id="LR130778">
    <property type="protein sequence ID" value="VDN48715.1"/>
    <property type="molecule type" value="Genomic_DNA"/>
</dbReference>
<dbReference type="Proteomes" id="UP000279029">
    <property type="component" value="Chromosome"/>
</dbReference>
<dbReference type="RefSeq" id="WP_172596244.1">
    <property type="nucleotide sequence ID" value="NZ_LR130778.1"/>
</dbReference>
<dbReference type="AlphaFoldDB" id="A0A3P7P0J3"/>
<gene>
    <name evidence="2" type="ORF">PATL70BA_2810</name>
</gene>
<dbReference type="Pfam" id="PF01381">
    <property type="entry name" value="HTH_3"/>
    <property type="match status" value="1"/>
</dbReference>
<reference evidence="2 3" key="1">
    <citation type="submission" date="2018-09" db="EMBL/GenBank/DDBJ databases">
        <authorList>
            <person name="Postec A."/>
        </authorList>
    </citation>
    <scope>NUCLEOTIDE SEQUENCE [LARGE SCALE GENOMIC DNA]</scope>
    <source>
        <strain evidence="2">70B-A</strain>
    </source>
</reference>
<protein>
    <recommendedName>
        <fullName evidence="1">HTH cro/C1-type domain-containing protein</fullName>
    </recommendedName>
</protein>
<dbReference type="InterPro" id="IPR011990">
    <property type="entry name" value="TPR-like_helical_dom_sf"/>
</dbReference>
<evidence type="ECO:0000313" key="3">
    <source>
        <dbReference type="Proteomes" id="UP000279029"/>
    </source>
</evidence>
<evidence type="ECO:0000259" key="1">
    <source>
        <dbReference type="PROSITE" id="PS50943"/>
    </source>
</evidence>
<proteinExistence type="predicted"/>
<keyword evidence="3" id="KW-1185">Reference proteome</keyword>
<sequence>MHEGIIINYLRRQKNISQKKLAHEICTIRHLRNIEKGYSSPTYDIICKISQRLGGDIHLLINNDIQKYGLELFERIREIENLLIQWDYQSLEKKVDSLLHDNIIHLSSSILKKLRYYKGVCIYENSKDYNSAKYIFLDALGCNSIEDVIKHLASTFCDELDINICNATAVNEAYSGNKDIAFEIFKSIQSNILLHNLLDNENRVKLQYNLVRLSYDLELYEETIKYALSNILLCKDCYIVKFLAGTYMYLANAEKKLGNHSYYKVYYKKFMYLSFLFDDNMRMKSAIDKVMNENEIDFDYDIEKGEV</sequence>
<feature type="domain" description="HTH cro/C1-type" evidence="1">
    <location>
        <begin position="7"/>
        <end position="60"/>
    </location>
</feature>
<name>A0A3P7P0J3_9FIRM</name>
<dbReference type="SMART" id="SM00530">
    <property type="entry name" value="HTH_XRE"/>
    <property type="match status" value="1"/>
</dbReference>
<dbReference type="InterPro" id="IPR001387">
    <property type="entry name" value="Cro/C1-type_HTH"/>
</dbReference>
<dbReference type="InterPro" id="IPR010982">
    <property type="entry name" value="Lambda_DNA-bd_dom_sf"/>
</dbReference>